<feature type="transmembrane region" description="Helical" evidence="1">
    <location>
        <begin position="139"/>
        <end position="159"/>
    </location>
</feature>
<organism evidence="2 3">
    <name type="scientific">Candidatus Curtissbacteria bacterium RIFOXYA1_FULL_41_14</name>
    <dbReference type="NCBI Taxonomy" id="1797737"/>
    <lineage>
        <taxon>Bacteria</taxon>
        <taxon>Candidatus Curtissiibacteriota</taxon>
    </lineage>
</organism>
<name>A0A1F5HAX7_9BACT</name>
<keyword evidence="1" id="KW-1133">Transmembrane helix</keyword>
<evidence type="ECO:0008006" key="4">
    <source>
        <dbReference type="Google" id="ProtNLM"/>
    </source>
</evidence>
<feature type="transmembrane region" description="Helical" evidence="1">
    <location>
        <begin position="166"/>
        <end position="195"/>
    </location>
</feature>
<feature type="transmembrane region" description="Helical" evidence="1">
    <location>
        <begin position="252"/>
        <end position="270"/>
    </location>
</feature>
<proteinExistence type="predicted"/>
<feature type="transmembrane region" description="Helical" evidence="1">
    <location>
        <begin position="9"/>
        <end position="26"/>
    </location>
</feature>
<gene>
    <name evidence="2" type="ORF">A2196_01000</name>
</gene>
<protein>
    <recommendedName>
        <fullName evidence="4">Glycosyltransferase RgtA/B/C/D-like domain-containing protein</fullName>
    </recommendedName>
</protein>
<dbReference type="Proteomes" id="UP000176751">
    <property type="component" value="Unassembled WGS sequence"/>
</dbReference>
<feature type="transmembrane region" description="Helical" evidence="1">
    <location>
        <begin position="345"/>
        <end position="363"/>
    </location>
</feature>
<evidence type="ECO:0000313" key="3">
    <source>
        <dbReference type="Proteomes" id="UP000176751"/>
    </source>
</evidence>
<feature type="transmembrane region" description="Helical" evidence="1">
    <location>
        <begin position="375"/>
        <end position="394"/>
    </location>
</feature>
<dbReference type="EMBL" id="MFCA01000029">
    <property type="protein sequence ID" value="OGE01271.1"/>
    <property type="molecule type" value="Genomic_DNA"/>
</dbReference>
<accession>A0A1F5HAX7</accession>
<keyword evidence="1" id="KW-0472">Membrane</keyword>
<comment type="caution">
    <text evidence="2">The sequence shown here is derived from an EMBL/GenBank/DDBJ whole genome shotgun (WGS) entry which is preliminary data.</text>
</comment>
<feature type="transmembrane region" description="Helical" evidence="1">
    <location>
        <begin position="87"/>
        <end position="108"/>
    </location>
</feature>
<dbReference type="STRING" id="1797737.A2196_01000"/>
<sequence length="461" mass="53648">MIKFFQKNYLFLTTGLIFFISFFLFRSSLNYYFFQDDWFVLNEVSNVTTGDLINLFKFRTDIIYWRPIGMFLFFFIGKNLFGLNPFGFHLISIFFHLINSFLIGYLSFILFKNKLAAIIAAFLYSTAAFHFMTLSWLSLTWNVIGSTFFLLALISFYLFKRLKSKLILAMTIFFFCIAITSSEFALAFPVFILLFELFYGKQNIVKILKGLTFIFPILLIDFLYILVRFIIVPIPATGEYVPIIDLKVINNIFWYGAWLVNVPEVFKYQVQASQFSFSKDPTFLEPFKPYFLPLLFSLSVFLFSANYLLTKTFKQKLFKKLFGALILLVLGLLPVIFLPQHSFPYYLTISSIGFFVFIAYVLTQVLTNVTNVSRLAIICLVGGWFFASLTTISFTRKTHWISGEQAISKKYIEKVLNEYPNLPDSKIVVITGSNDQVKQSLMDQNALKVIYNNDEVRTIYR</sequence>
<evidence type="ECO:0000256" key="1">
    <source>
        <dbReference type="SAM" id="Phobius"/>
    </source>
</evidence>
<evidence type="ECO:0000313" key="2">
    <source>
        <dbReference type="EMBL" id="OGE01271.1"/>
    </source>
</evidence>
<dbReference type="AlphaFoldDB" id="A0A1F5HAX7"/>
<feature type="transmembrane region" description="Helical" evidence="1">
    <location>
        <begin position="290"/>
        <end position="309"/>
    </location>
</feature>
<feature type="transmembrane region" description="Helical" evidence="1">
    <location>
        <begin position="207"/>
        <end position="231"/>
    </location>
</feature>
<feature type="transmembrane region" description="Helical" evidence="1">
    <location>
        <begin position="63"/>
        <end position="81"/>
    </location>
</feature>
<reference evidence="2 3" key="1">
    <citation type="journal article" date="2016" name="Nat. Commun.">
        <title>Thousands of microbial genomes shed light on interconnected biogeochemical processes in an aquifer system.</title>
        <authorList>
            <person name="Anantharaman K."/>
            <person name="Brown C.T."/>
            <person name="Hug L.A."/>
            <person name="Sharon I."/>
            <person name="Castelle C.J."/>
            <person name="Probst A.J."/>
            <person name="Thomas B.C."/>
            <person name="Singh A."/>
            <person name="Wilkins M.J."/>
            <person name="Karaoz U."/>
            <person name="Brodie E.L."/>
            <person name="Williams K.H."/>
            <person name="Hubbard S.S."/>
            <person name="Banfield J.F."/>
        </authorList>
    </citation>
    <scope>NUCLEOTIDE SEQUENCE [LARGE SCALE GENOMIC DNA]</scope>
</reference>
<feature type="transmembrane region" description="Helical" evidence="1">
    <location>
        <begin position="321"/>
        <end position="339"/>
    </location>
</feature>
<feature type="transmembrane region" description="Helical" evidence="1">
    <location>
        <begin position="115"/>
        <end position="133"/>
    </location>
</feature>
<keyword evidence="1" id="KW-0812">Transmembrane</keyword>